<reference evidence="1 2" key="1">
    <citation type="submission" date="2020-10" db="EMBL/GenBank/DDBJ databases">
        <title>The Coptis chinensis genome and diversification of protoberbering-type alkaloids.</title>
        <authorList>
            <person name="Wang B."/>
            <person name="Shu S."/>
            <person name="Song C."/>
            <person name="Liu Y."/>
        </authorList>
    </citation>
    <scope>NUCLEOTIDE SEQUENCE [LARGE SCALE GENOMIC DNA]</scope>
    <source>
        <strain evidence="1">HL-2020</strain>
        <tissue evidence="1">Leaf</tissue>
    </source>
</reference>
<dbReference type="AlphaFoldDB" id="A0A835ME43"/>
<dbReference type="Proteomes" id="UP000631114">
    <property type="component" value="Unassembled WGS sequence"/>
</dbReference>
<evidence type="ECO:0000313" key="1">
    <source>
        <dbReference type="EMBL" id="KAF9626347.1"/>
    </source>
</evidence>
<name>A0A835ME43_9MAGN</name>
<evidence type="ECO:0000313" key="2">
    <source>
        <dbReference type="Proteomes" id="UP000631114"/>
    </source>
</evidence>
<organism evidence="1 2">
    <name type="scientific">Coptis chinensis</name>
    <dbReference type="NCBI Taxonomy" id="261450"/>
    <lineage>
        <taxon>Eukaryota</taxon>
        <taxon>Viridiplantae</taxon>
        <taxon>Streptophyta</taxon>
        <taxon>Embryophyta</taxon>
        <taxon>Tracheophyta</taxon>
        <taxon>Spermatophyta</taxon>
        <taxon>Magnoliopsida</taxon>
        <taxon>Ranunculales</taxon>
        <taxon>Ranunculaceae</taxon>
        <taxon>Coptidoideae</taxon>
        <taxon>Coptis</taxon>
    </lineage>
</organism>
<keyword evidence="2" id="KW-1185">Reference proteome</keyword>
<comment type="caution">
    <text evidence="1">The sequence shown here is derived from an EMBL/GenBank/DDBJ whole genome shotgun (WGS) entry which is preliminary data.</text>
</comment>
<dbReference type="EMBL" id="JADFTS010000001">
    <property type="protein sequence ID" value="KAF9626347.1"/>
    <property type="molecule type" value="Genomic_DNA"/>
</dbReference>
<protein>
    <submittedName>
        <fullName evidence="1">Uncharacterized protein</fullName>
    </submittedName>
</protein>
<gene>
    <name evidence="1" type="ORF">IFM89_032196</name>
</gene>
<sequence>MEDFMSREEYRKTPIQFRPKSQKAVVCSSRGPKVGGRTMYKKALALNSPQLINEDISLELSRSRSRLDNSVLKRSYQSGEAKYYLSM</sequence>
<accession>A0A835ME43</accession>
<proteinExistence type="predicted"/>